<dbReference type="InterPro" id="IPR003593">
    <property type="entry name" value="AAA+_ATPase"/>
</dbReference>
<dbReference type="Proteomes" id="UP000290172">
    <property type="component" value="Unassembled WGS sequence"/>
</dbReference>
<dbReference type="InterPro" id="IPR029439">
    <property type="entry name" value="Wzt_C"/>
</dbReference>
<dbReference type="Gene3D" id="3.40.50.300">
    <property type="entry name" value="P-loop containing nucleotide triphosphate hydrolases"/>
    <property type="match status" value="1"/>
</dbReference>
<dbReference type="GO" id="GO:0140359">
    <property type="term" value="F:ABC-type transporter activity"/>
    <property type="evidence" value="ECO:0007669"/>
    <property type="project" value="InterPro"/>
</dbReference>
<evidence type="ECO:0000256" key="3">
    <source>
        <dbReference type="ARBA" id="ARBA00022741"/>
    </source>
</evidence>
<keyword evidence="3" id="KW-0547">Nucleotide-binding</keyword>
<feature type="domain" description="ABC transporter" evidence="5">
    <location>
        <begin position="6"/>
        <end position="246"/>
    </location>
</feature>
<dbReference type="InterPro" id="IPR003439">
    <property type="entry name" value="ABC_transporter-like_ATP-bd"/>
</dbReference>
<dbReference type="GO" id="GO:0005524">
    <property type="term" value="F:ATP binding"/>
    <property type="evidence" value="ECO:0007669"/>
    <property type="project" value="UniProtKB-KW"/>
</dbReference>
<reference evidence="6 7" key="1">
    <citation type="submission" date="2017-10" db="EMBL/GenBank/DDBJ databases">
        <title>Genomics of the genus Arcobacter.</title>
        <authorList>
            <person name="Perez-Cataluna A."/>
            <person name="Figueras M.J."/>
        </authorList>
    </citation>
    <scope>NUCLEOTIDE SEQUENCE [LARGE SCALE GENOMIC DNA]</scope>
    <source>
        <strain evidence="6 7">CECT 8993</strain>
    </source>
</reference>
<dbReference type="InterPro" id="IPR027417">
    <property type="entry name" value="P-loop_NTPase"/>
</dbReference>
<accession>A0A4Q0YBI7</accession>
<comment type="caution">
    <text evidence="6">The sequence shown here is derived from an EMBL/GenBank/DDBJ whole genome shotgun (WGS) entry which is preliminary data.</text>
</comment>
<name>A0A4Q0YBI7_9BACT</name>
<dbReference type="Pfam" id="PF14524">
    <property type="entry name" value="Wzt_C"/>
    <property type="match status" value="1"/>
</dbReference>
<proteinExistence type="inferred from homology"/>
<dbReference type="RefSeq" id="WP_128981962.1">
    <property type="nucleotide sequence ID" value="NZ_PDKJ01000009.1"/>
</dbReference>
<gene>
    <name evidence="6" type="ORF">CRV08_10770</name>
</gene>
<keyword evidence="4" id="KW-0067">ATP-binding</keyword>
<organism evidence="6 7">
    <name type="scientific">Halarcobacter ebronensis</name>
    <dbReference type="NCBI Taxonomy" id="1462615"/>
    <lineage>
        <taxon>Bacteria</taxon>
        <taxon>Pseudomonadati</taxon>
        <taxon>Campylobacterota</taxon>
        <taxon>Epsilonproteobacteria</taxon>
        <taxon>Campylobacterales</taxon>
        <taxon>Arcobacteraceae</taxon>
        <taxon>Halarcobacter</taxon>
    </lineage>
</organism>
<evidence type="ECO:0000259" key="5">
    <source>
        <dbReference type="PROSITE" id="PS50893"/>
    </source>
</evidence>
<protein>
    <recommendedName>
        <fullName evidence="5">ABC transporter domain-containing protein</fullName>
    </recommendedName>
</protein>
<dbReference type="EMBL" id="PDKJ01000009">
    <property type="protein sequence ID" value="RXJ67403.1"/>
    <property type="molecule type" value="Genomic_DNA"/>
</dbReference>
<keyword evidence="2" id="KW-0813">Transport</keyword>
<evidence type="ECO:0000256" key="4">
    <source>
        <dbReference type="ARBA" id="ARBA00022840"/>
    </source>
</evidence>
<sequence length="425" mass="48847">MIEKVIEVKNLTKSFKLFSTNKDRLLNIIPFVNKKFDMHISLDNISFDVKKGEFVSIIGKNGSGKSTLLKILCGVLQKTSGEYIVNGSIVSLLELGTGFNPELSGRENIIASSKTMNFDTNYIYSKIDEIEAFADLEEYFDMPIKTYSSGMYVRLAMSLFLHLNPDIFIIDEALSVGDIFFQQKCFSKIEEMRKKGVAFLFVSHDINTVLNMSDRVLLLDHSKQIYFGDKHEACKLYYDSDKKEKYKKTVQIDSSQILESVNEKDALISQIYKHNIFDFDQLNQNKDTCIKACMVEDENGKLTTSVDLMKSLTFYFIIRIEENIKNPSIVLKIKDKYNNKISVVNKNIFSREQLIKLSIVFSIQPGQYSIDLSLANRMELNKGCNLVDYPNFTIIDINFDYTKNEPPFYGIAHIENSLQIERIIK</sequence>
<dbReference type="CDD" id="cd03220">
    <property type="entry name" value="ABC_KpsT_Wzt"/>
    <property type="match status" value="1"/>
</dbReference>
<dbReference type="PANTHER" id="PTHR46743:SF2">
    <property type="entry name" value="TEICHOIC ACIDS EXPORT ATP-BINDING PROTEIN TAGH"/>
    <property type="match status" value="1"/>
</dbReference>
<dbReference type="Gene3D" id="2.70.50.60">
    <property type="entry name" value="abc- transporter (atp binding component) like domain"/>
    <property type="match status" value="1"/>
</dbReference>
<evidence type="ECO:0000313" key="7">
    <source>
        <dbReference type="Proteomes" id="UP000290172"/>
    </source>
</evidence>
<dbReference type="CDD" id="cd10147">
    <property type="entry name" value="Wzt_C-like"/>
    <property type="match status" value="1"/>
</dbReference>
<evidence type="ECO:0000256" key="1">
    <source>
        <dbReference type="ARBA" id="ARBA00005417"/>
    </source>
</evidence>
<dbReference type="GO" id="GO:0016887">
    <property type="term" value="F:ATP hydrolysis activity"/>
    <property type="evidence" value="ECO:0007669"/>
    <property type="project" value="InterPro"/>
</dbReference>
<dbReference type="AlphaFoldDB" id="A0A4Q0YBI7"/>
<dbReference type="InterPro" id="IPR015860">
    <property type="entry name" value="ABC_transpr_TagH-like"/>
</dbReference>
<dbReference type="SUPFAM" id="SSF52540">
    <property type="entry name" value="P-loop containing nucleoside triphosphate hydrolases"/>
    <property type="match status" value="1"/>
</dbReference>
<evidence type="ECO:0000256" key="2">
    <source>
        <dbReference type="ARBA" id="ARBA00022448"/>
    </source>
</evidence>
<dbReference type="GO" id="GO:0016020">
    <property type="term" value="C:membrane"/>
    <property type="evidence" value="ECO:0007669"/>
    <property type="project" value="InterPro"/>
</dbReference>
<comment type="similarity">
    <text evidence="1">Belongs to the ABC transporter superfamily.</text>
</comment>
<dbReference type="SMART" id="SM00382">
    <property type="entry name" value="AAA"/>
    <property type="match status" value="1"/>
</dbReference>
<dbReference type="PROSITE" id="PS50893">
    <property type="entry name" value="ABC_TRANSPORTER_2"/>
    <property type="match status" value="1"/>
</dbReference>
<dbReference type="Pfam" id="PF00005">
    <property type="entry name" value="ABC_tran"/>
    <property type="match status" value="1"/>
</dbReference>
<evidence type="ECO:0000313" key="6">
    <source>
        <dbReference type="EMBL" id="RXJ67403.1"/>
    </source>
</evidence>
<dbReference type="PANTHER" id="PTHR46743">
    <property type="entry name" value="TEICHOIC ACIDS EXPORT ATP-BINDING PROTEIN TAGH"/>
    <property type="match status" value="1"/>
</dbReference>
<dbReference type="InterPro" id="IPR050683">
    <property type="entry name" value="Bact_Polysacc_Export_ATP-bd"/>
</dbReference>